<proteinExistence type="predicted"/>
<protein>
    <submittedName>
        <fullName evidence="3">Sulfite exporter TauE/SafE family protein</fullName>
    </submittedName>
</protein>
<dbReference type="OrthoDB" id="9798690at2"/>
<name>A0A482IRG0_9BURK</name>
<keyword evidence="1" id="KW-1133">Transmembrane helix</keyword>
<sequence>MPFGVLFSVFTLALLGGVHCAAMCGGIAIAVEQRQSGGAVAVVNVVHRSRFHWWLELLVMHAGRLTTYVLLGALMGAVGATVWKQDYLPVQRWLYGAGSLLLVLTGVWLLRGRVMRATWLERLAARAASYVVQGVASLGMQMPLRLRRHAPIMRRYGMGLAWGLVPCGMVYGALALALLAGNAPSGALVMTAFGIGTLPNLLVISGLSGYLRQLSRRPSVRVGAALIVISFGALGVARAVWLPDTLANHGFCVVF</sequence>
<dbReference type="PANTHER" id="PTHR42208">
    <property type="entry name" value="HEAVY METAL TRANSPORTER-RELATED"/>
    <property type="match status" value="1"/>
</dbReference>
<feature type="transmembrane region" description="Helical" evidence="1">
    <location>
        <begin position="187"/>
        <end position="210"/>
    </location>
</feature>
<reference evidence="3 4" key="1">
    <citation type="submission" date="2019-03" db="EMBL/GenBank/DDBJ databases">
        <title>Comparative insights into the high quality Complete genome sequence of highly metal resistant Cupriavidus metallidurans strain BS1 isolated from a gold-copper mine.</title>
        <authorList>
            <person name="Mazhar H.S."/>
            <person name="Rensing C."/>
        </authorList>
    </citation>
    <scope>NUCLEOTIDE SEQUENCE [LARGE SCALE GENOMIC DNA]</scope>
    <source>
        <strain evidence="3 4">BS1</strain>
    </source>
</reference>
<organism evidence="3 4">
    <name type="scientific">Cupriavidus metallidurans</name>
    <dbReference type="NCBI Taxonomy" id="119219"/>
    <lineage>
        <taxon>Bacteria</taxon>
        <taxon>Pseudomonadati</taxon>
        <taxon>Pseudomonadota</taxon>
        <taxon>Betaproteobacteria</taxon>
        <taxon>Burkholderiales</taxon>
        <taxon>Burkholderiaceae</taxon>
        <taxon>Cupriavidus</taxon>
    </lineage>
</organism>
<dbReference type="EMBL" id="CP037900">
    <property type="protein sequence ID" value="QBP10213.1"/>
    <property type="molecule type" value="Genomic_DNA"/>
</dbReference>
<feature type="transmembrane region" description="Helical" evidence="1">
    <location>
        <begin position="222"/>
        <end position="241"/>
    </location>
</feature>
<dbReference type="Pfam" id="PF13386">
    <property type="entry name" value="DsbD_2"/>
    <property type="match status" value="1"/>
</dbReference>
<evidence type="ECO:0000313" key="3">
    <source>
        <dbReference type="EMBL" id="QBP10213.1"/>
    </source>
</evidence>
<dbReference type="InterPro" id="IPR039447">
    <property type="entry name" value="UreH-like_TM_dom"/>
</dbReference>
<feature type="domain" description="Urease accessory protein UreH-like transmembrane" evidence="2">
    <location>
        <begin position="9"/>
        <end position="232"/>
    </location>
</feature>
<accession>A0A482IRG0</accession>
<dbReference type="Proteomes" id="UP000253772">
    <property type="component" value="Chromosome c1"/>
</dbReference>
<keyword evidence="1" id="KW-0472">Membrane</keyword>
<feature type="transmembrane region" description="Helical" evidence="1">
    <location>
        <begin position="156"/>
        <end position="181"/>
    </location>
</feature>
<dbReference type="AlphaFoldDB" id="A0A482IRG0"/>
<evidence type="ECO:0000256" key="1">
    <source>
        <dbReference type="SAM" id="Phobius"/>
    </source>
</evidence>
<feature type="transmembrane region" description="Helical" evidence="1">
    <location>
        <begin position="58"/>
        <end position="81"/>
    </location>
</feature>
<gene>
    <name evidence="3" type="ORF">DDF84_010830</name>
</gene>
<dbReference type="PANTHER" id="PTHR42208:SF1">
    <property type="entry name" value="HEAVY METAL TRANSPORTER"/>
    <property type="match status" value="1"/>
</dbReference>
<dbReference type="RefSeq" id="WP_024570150.1">
    <property type="nucleotide sequence ID" value="NZ_CP037900.1"/>
</dbReference>
<feature type="transmembrane region" description="Helical" evidence="1">
    <location>
        <begin position="93"/>
        <end position="111"/>
    </location>
</feature>
<keyword evidence="1" id="KW-0812">Transmembrane</keyword>
<evidence type="ECO:0000313" key="4">
    <source>
        <dbReference type="Proteomes" id="UP000253772"/>
    </source>
</evidence>
<evidence type="ECO:0000259" key="2">
    <source>
        <dbReference type="Pfam" id="PF13386"/>
    </source>
</evidence>